<dbReference type="InterPro" id="IPR041588">
    <property type="entry name" value="Integrase_H2C2"/>
</dbReference>
<dbReference type="Gene3D" id="1.10.340.70">
    <property type="match status" value="1"/>
</dbReference>
<dbReference type="PANTHER" id="PTHR45835:SF99">
    <property type="entry name" value="CHROMO DOMAIN-CONTAINING PROTEIN-RELATED"/>
    <property type="match status" value="1"/>
</dbReference>
<name>A0A5B6VN69_9ROSI</name>
<dbReference type="Pfam" id="PF17921">
    <property type="entry name" value="Integrase_H2C2"/>
    <property type="match status" value="1"/>
</dbReference>
<dbReference type="SUPFAM" id="SSF53098">
    <property type="entry name" value="Ribonuclease H-like"/>
    <property type="match status" value="1"/>
</dbReference>
<dbReference type="InterPro" id="IPR012337">
    <property type="entry name" value="RNaseH-like_sf"/>
</dbReference>
<keyword evidence="3" id="KW-1185">Reference proteome</keyword>
<dbReference type="InterPro" id="IPR036397">
    <property type="entry name" value="RNaseH_sf"/>
</dbReference>
<comment type="caution">
    <text evidence="2">The sequence shown here is derived from an EMBL/GenBank/DDBJ whole genome shotgun (WGS) entry which is preliminary data.</text>
</comment>
<dbReference type="InterPro" id="IPR001584">
    <property type="entry name" value="Integrase_cat-core"/>
</dbReference>
<evidence type="ECO:0000313" key="2">
    <source>
        <dbReference type="EMBL" id="KAA3470454.1"/>
    </source>
</evidence>
<accession>A0A5B6VN69</accession>
<dbReference type="EMBL" id="SMMG02000006">
    <property type="protein sequence ID" value="KAA3470454.1"/>
    <property type="molecule type" value="Genomic_DNA"/>
</dbReference>
<dbReference type="OrthoDB" id="1909122at2759"/>
<evidence type="ECO:0000259" key="1">
    <source>
        <dbReference type="PROSITE" id="PS50994"/>
    </source>
</evidence>
<dbReference type="PROSITE" id="PS50994">
    <property type="entry name" value="INTEGRASE"/>
    <property type="match status" value="1"/>
</dbReference>
<dbReference type="AlphaFoldDB" id="A0A5B6VN69"/>
<dbReference type="GO" id="GO:0003676">
    <property type="term" value="F:nucleic acid binding"/>
    <property type="evidence" value="ECO:0007669"/>
    <property type="project" value="InterPro"/>
</dbReference>
<dbReference type="PANTHER" id="PTHR45835">
    <property type="entry name" value="YALI0A06105P"/>
    <property type="match status" value="1"/>
</dbReference>
<dbReference type="GO" id="GO:0015074">
    <property type="term" value="P:DNA integration"/>
    <property type="evidence" value="ECO:0007669"/>
    <property type="project" value="InterPro"/>
</dbReference>
<evidence type="ECO:0000313" key="3">
    <source>
        <dbReference type="Proteomes" id="UP000325315"/>
    </source>
</evidence>
<organism evidence="2 3">
    <name type="scientific">Gossypium australe</name>
    <dbReference type="NCBI Taxonomy" id="47621"/>
    <lineage>
        <taxon>Eukaryota</taxon>
        <taxon>Viridiplantae</taxon>
        <taxon>Streptophyta</taxon>
        <taxon>Embryophyta</taxon>
        <taxon>Tracheophyta</taxon>
        <taxon>Spermatophyta</taxon>
        <taxon>Magnoliopsida</taxon>
        <taxon>eudicotyledons</taxon>
        <taxon>Gunneridae</taxon>
        <taxon>Pentapetalae</taxon>
        <taxon>rosids</taxon>
        <taxon>malvids</taxon>
        <taxon>Malvales</taxon>
        <taxon>Malvaceae</taxon>
        <taxon>Malvoideae</taxon>
        <taxon>Gossypium</taxon>
    </lineage>
</organism>
<feature type="domain" description="Integrase catalytic" evidence="1">
    <location>
        <begin position="41"/>
        <end position="230"/>
    </location>
</feature>
<reference evidence="3" key="1">
    <citation type="journal article" date="2019" name="Plant Biotechnol. J.">
        <title>Genome sequencing of the Australian wild diploid species Gossypium australe highlights disease resistance and delayed gland morphogenesis.</title>
        <authorList>
            <person name="Cai Y."/>
            <person name="Cai X."/>
            <person name="Wang Q."/>
            <person name="Wang P."/>
            <person name="Zhang Y."/>
            <person name="Cai C."/>
            <person name="Xu Y."/>
            <person name="Wang K."/>
            <person name="Zhou Z."/>
            <person name="Wang C."/>
            <person name="Geng S."/>
            <person name="Li B."/>
            <person name="Dong Q."/>
            <person name="Hou Y."/>
            <person name="Wang H."/>
            <person name="Ai P."/>
            <person name="Liu Z."/>
            <person name="Yi F."/>
            <person name="Sun M."/>
            <person name="An G."/>
            <person name="Cheng J."/>
            <person name="Zhang Y."/>
            <person name="Shi Q."/>
            <person name="Xie Y."/>
            <person name="Shi X."/>
            <person name="Chang Y."/>
            <person name="Huang F."/>
            <person name="Chen Y."/>
            <person name="Hong S."/>
            <person name="Mi L."/>
            <person name="Sun Q."/>
            <person name="Zhang L."/>
            <person name="Zhou B."/>
            <person name="Peng R."/>
            <person name="Zhang X."/>
            <person name="Liu F."/>
        </authorList>
    </citation>
    <scope>NUCLEOTIDE SEQUENCE [LARGE SCALE GENOMIC DNA]</scope>
    <source>
        <strain evidence="3">cv. PA1801</strain>
    </source>
</reference>
<protein>
    <submittedName>
        <fullName evidence="2">DNA/RNA polymerases superfamily protein</fullName>
    </submittedName>
</protein>
<gene>
    <name evidence="2" type="ORF">EPI10_016163</name>
</gene>
<dbReference type="Proteomes" id="UP000325315">
    <property type="component" value="Unassembled WGS sequence"/>
</dbReference>
<dbReference type="Gene3D" id="3.30.420.10">
    <property type="entry name" value="Ribonuclease H-like superfamily/Ribonuclease H"/>
    <property type="match status" value="1"/>
</dbReference>
<dbReference type="InterPro" id="IPR056924">
    <property type="entry name" value="SH3_Tf2-1"/>
</dbReference>
<dbReference type="Pfam" id="PF24626">
    <property type="entry name" value="SH3_Tf2-1"/>
    <property type="match status" value="1"/>
</dbReference>
<proteinExistence type="predicted"/>
<sequence length="395" mass="46364">MKQNLVWDNLTAEYNYNDRICVPNNLNLNCDILSEAHSSTYSIHPGSTKVYCDLKQMYWWLGMKYEIYEFVAKCLICKQPVTRDFVSGLHVTPKKEDSIWVIVDRLTKLAKLYVSEIVRLHGVSTPKISDRDPRFTSRFWSKLREALGTKLNFSATFHPETNGQSKRVIQILEDMLQCYIFEFEGSWEKYLPLAEFTYNNSYQPSIKMALFKALYGRKCKTPLYWSKLSESKMVGIDLIQETEDNVRIIRDCLKVASVRQKLFVDLKRKDIEICCWGSNFFRSFTVEESARFGKKEKLSPRFIGLYEITKRIDYVAYILALPPELDKIHNVFCVSMLRRYRSDPSHVIPHSEIELQYLTYSEEQVKILAREVKELQNKSVPLVKVLWHRHSIVGN</sequence>